<dbReference type="GeneID" id="9474556"/>
<evidence type="ECO:0000313" key="1">
    <source>
        <dbReference type="EMBL" id="EEY59908.1"/>
    </source>
</evidence>
<dbReference type="Proteomes" id="UP000006643">
    <property type="component" value="Unassembled WGS sequence"/>
</dbReference>
<dbReference type="KEGG" id="pif:PITG_13057"/>
<evidence type="ECO:0000313" key="2">
    <source>
        <dbReference type="Proteomes" id="UP000006643"/>
    </source>
</evidence>
<dbReference type="RefSeq" id="XP_002900593.1">
    <property type="nucleotide sequence ID" value="XM_002900547.1"/>
</dbReference>
<dbReference type="InParanoid" id="D0NK71"/>
<keyword evidence="2" id="KW-1185">Reference proteome</keyword>
<organism evidence="1 2">
    <name type="scientific">Phytophthora infestans (strain T30-4)</name>
    <name type="common">Potato late blight agent</name>
    <dbReference type="NCBI Taxonomy" id="403677"/>
    <lineage>
        <taxon>Eukaryota</taxon>
        <taxon>Sar</taxon>
        <taxon>Stramenopiles</taxon>
        <taxon>Oomycota</taxon>
        <taxon>Peronosporomycetes</taxon>
        <taxon>Peronosporales</taxon>
        <taxon>Peronosporaceae</taxon>
        <taxon>Phytophthora</taxon>
    </lineage>
</organism>
<dbReference type="OrthoDB" id="109678at2759"/>
<sequence length="99" mass="11694">MASNKQQYEADGDVVMQSPHQPVFEFIKAPWLEDWSHDALVKWKQARDQYEETIRLRCFESKERPETAMKPVKSSIHRKLLEVICLYELRKAVDDVTNS</sequence>
<protein>
    <submittedName>
        <fullName evidence="1">Uncharacterized protein</fullName>
    </submittedName>
</protein>
<gene>
    <name evidence="1" type="ORF">PITG_13057</name>
</gene>
<dbReference type="AlphaFoldDB" id="D0NK71"/>
<name>D0NK71_PHYIT</name>
<dbReference type="VEuPathDB" id="FungiDB:PITG_13057"/>
<reference evidence="2" key="1">
    <citation type="journal article" date="2009" name="Nature">
        <title>Genome sequence and analysis of the Irish potato famine pathogen Phytophthora infestans.</title>
        <authorList>
            <consortium name="The Broad Institute Genome Sequencing Platform"/>
            <person name="Haas B.J."/>
            <person name="Kamoun S."/>
            <person name="Zody M.C."/>
            <person name="Jiang R.H."/>
            <person name="Handsaker R.E."/>
            <person name="Cano L.M."/>
            <person name="Grabherr M."/>
            <person name="Kodira C.D."/>
            <person name="Raffaele S."/>
            <person name="Torto-Alalibo T."/>
            <person name="Bozkurt T.O."/>
            <person name="Ah-Fong A.M."/>
            <person name="Alvarado L."/>
            <person name="Anderson V.L."/>
            <person name="Armstrong M.R."/>
            <person name="Avrova A."/>
            <person name="Baxter L."/>
            <person name="Beynon J."/>
            <person name="Boevink P.C."/>
            <person name="Bollmann S.R."/>
            <person name="Bos J.I."/>
            <person name="Bulone V."/>
            <person name="Cai G."/>
            <person name="Cakir C."/>
            <person name="Carrington J.C."/>
            <person name="Chawner M."/>
            <person name="Conti L."/>
            <person name="Costanzo S."/>
            <person name="Ewan R."/>
            <person name="Fahlgren N."/>
            <person name="Fischbach M.A."/>
            <person name="Fugelstad J."/>
            <person name="Gilroy E.M."/>
            <person name="Gnerre S."/>
            <person name="Green P.J."/>
            <person name="Grenville-Briggs L.J."/>
            <person name="Griffith J."/>
            <person name="Grunwald N.J."/>
            <person name="Horn K."/>
            <person name="Horner N.R."/>
            <person name="Hu C.H."/>
            <person name="Huitema E."/>
            <person name="Jeong D.H."/>
            <person name="Jones A.M."/>
            <person name="Jones J.D."/>
            <person name="Jones R.W."/>
            <person name="Karlsson E.K."/>
            <person name="Kunjeti S.G."/>
            <person name="Lamour K."/>
            <person name="Liu Z."/>
            <person name="Ma L."/>
            <person name="Maclean D."/>
            <person name="Chibucos M.C."/>
            <person name="McDonald H."/>
            <person name="McWalters J."/>
            <person name="Meijer H.J."/>
            <person name="Morgan W."/>
            <person name="Morris P.F."/>
            <person name="Munro C.A."/>
            <person name="O'Neill K."/>
            <person name="Ospina-Giraldo M."/>
            <person name="Pinzon A."/>
            <person name="Pritchard L."/>
            <person name="Ramsahoye B."/>
            <person name="Ren Q."/>
            <person name="Restrepo S."/>
            <person name="Roy S."/>
            <person name="Sadanandom A."/>
            <person name="Savidor A."/>
            <person name="Schornack S."/>
            <person name="Schwartz D.C."/>
            <person name="Schumann U.D."/>
            <person name="Schwessinger B."/>
            <person name="Seyer L."/>
            <person name="Sharpe T."/>
            <person name="Silvar C."/>
            <person name="Song J."/>
            <person name="Studholme D.J."/>
            <person name="Sykes S."/>
            <person name="Thines M."/>
            <person name="van de Vondervoort P.J."/>
            <person name="Phuntumart V."/>
            <person name="Wawra S."/>
            <person name="Weide R."/>
            <person name="Win J."/>
            <person name="Young C."/>
            <person name="Zhou S."/>
            <person name="Fry W."/>
            <person name="Meyers B.C."/>
            <person name="van West P."/>
            <person name="Ristaino J."/>
            <person name="Govers F."/>
            <person name="Birch P.R."/>
            <person name="Whisson S.C."/>
            <person name="Judelson H.S."/>
            <person name="Nusbaum C."/>
        </authorList>
    </citation>
    <scope>NUCLEOTIDE SEQUENCE [LARGE SCALE GENOMIC DNA]</scope>
    <source>
        <strain evidence="2">T30-4</strain>
    </source>
</reference>
<proteinExistence type="predicted"/>
<dbReference type="EMBL" id="DS028142">
    <property type="protein sequence ID" value="EEY59908.1"/>
    <property type="molecule type" value="Genomic_DNA"/>
</dbReference>
<accession>D0NK71</accession>
<dbReference type="HOGENOM" id="CLU_000384_17_2_1"/>